<name>A0ACB9RBS1_9MYRT</name>
<reference evidence="2" key="1">
    <citation type="journal article" date="2023" name="Front. Plant Sci.">
        <title>Chromosomal-level genome assembly of Melastoma candidum provides insights into trichome evolution.</title>
        <authorList>
            <person name="Zhong Y."/>
            <person name="Wu W."/>
            <person name="Sun C."/>
            <person name="Zou P."/>
            <person name="Liu Y."/>
            <person name="Dai S."/>
            <person name="Zhou R."/>
        </authorList>
    </citation>
    <scope>NUCLEOTIDE SEQUENCE [LARGE SCALE GENOMIC DNA]</scope>
</reference>
<sequence length="196" mass="22241">MEEDEACATSSLDLSLSCYDHVRDQENRRRSGTISPSDHDGGGDDFLCLMSGISNSTPLCDVDIPFPMADISFTKEAKKVEAAEDDAGQRKKLKLSTQQISVLEEYFRVNKTLNGKQKQDLGNKLKLRPRQVEVWFQNRRARTKLKQTKAECERLRKCCETLQEENKVLKRDLQMLRERGSHPPTSICPSCEMSGA</sequence>
<keyword evidence="2" id="KW-1185">Reference proteome</keyword>
<comment type="caution">
    <text evidence="1">The sequence shown here is derived from an EMBL/GenBank/DDBJ whole genome shotgun (WGS) entry which is preliminary data.</text>
</comment>
<protein>
    <submittedName>
        <fullName evidence="1">Uncharacterized protein</fullName>
    </submittedName>
</protein>
<dbReference type="Proteomes" id="UP001057402">
    <property type="component" value="Chromosome 4"/>
</dbReference>
<gene>
    <name evidence="1" type="ORF">MLD38_012990</name>
</gene>
<proteinExistence type="predicted"/>
<evidence type="ECO:0000313" key="1">
    <source>
        <dbReference type="EMBL" id="KAI4375079.1"/>
    </source>
</evidence>
<evidence type="ECO:0000313" key="2">
    <source>
        <dbReference type="Proteomes" id="UP001057402"/>
    </source>
</evidence>
<dbReference type="EMBL" id="CM042883">
    <property type="protein sequence ID" value="KAI4375079.1"/>
    <property type="molecule type" value="Genomic_DNA"/>
</dbReference>
<accession>A0ACB9RBS1</accession>
<organism evidence="1 2">
    <name type="scientific">Melastoma candidum</name>
    <dbReference type="NCBI Taxonomy" id="119954"/>
    <lineage>
        <taxon>Eukaryota</taxon>
        <taxon>Viridiplantae</taxon>
        <taxon>Streptophyta</taxon>
        <taxon>Embryophyta</taxon>
        <taxon>Tracheophyta</taxon>
        <taxon>Spermatophyta</taxon>
        <taxon>Magnoliopsida</taxon>
        <taxon>eudicotyledons</taxon>
        <taxon>Gunneridae</taxon>
        <taxon>Pentapetalae</taxon>
        <taxon>rosids</taxon>
        <taxon>malvids</taxon>
        <taxon>Myrtales</taxon>
        <taxon>Melastomataceae</taxon>
        <taxon>Melastomatoideae</taxon>
        <taxon>Melastomateae</taxon>
        <taxon>Melastoma</taxon>
    </lineage>
</organism>